<name>A0ABD3G8Q0_9MARC</name>
<proteinExistence type="predicted"/>
<feature type="region of interest" description="Disordered" evidence="1">
    <location>
        <begin position="456"/>
        <end position="495"/>
    </location>
</feature>
<feature type="compositionally biased region" description="Basic and acidic residues" evidence="1">
    <location>
        <begin position="456"/>
        <end position="466"/>
    </location>
</feature>
<feature type="compositionally biased region" description="Acidic residues" evidence="1">
    <location>
        <begin position="467"/>
        <end position="482"/>
    </location>
</feature>
<evidence type="ECO:0000313" key="3">
    <source>
        <dbReference type="EMBL" id="KAL3674997.1"/>
    </source>
</evidence>
<evidence type="ECO:0000256" key="1">
    <source>
        <dbReference type="SAM" id="MobiDB-lite"/>
    </source>
</evidence>
<keyword evidence="4" id="KW-1185">Reference proteome</keyword>
<dbReference type="Pfam" id="PF21859">
    <property type="entry name" value="Replitron_HUH"/>
    <property type="match status" value="1"/>
</dbReference>
<dbReference type="EMBL" id="JBJQOH010000008">
    <property type="protein sequence ID" value="KAL3674997.1"/>
    <property type="molecule type" value="Genomic_DNA"/>
</dbReference>
<dbReference type="Proteomes" id="UP001633002">
    <property type="component" value="Unassembled WGS sequence"/>
</dbReference>
<comment type="caution">
    <text evidence="3">The sequence shown here is derived from an EMBL/GenBank/DDBJ whole genome shotgun (WGS) entry which is preliminary data.</text>
</comment>
<organism evidence="3 4">
    <name type="scientific">Riccia sorocarpa</name>
    <dbReference type="NCBI Taxonomy" id="122646"/>
    <lineage>
        <taxon>Eukaryota</taxon>
        <taxon>Viridiplantae</taxon>
        <taxon>Streptophyta</taxon>
        <taxon>Embryophyta</taxon>
        <taxon>Marchantiophyta</taxon>
        <taxon>Marchantiopsida</taxon>
        <taxon>Marchantiidae</taxon>
        <taxon>Marchantiales</taxon>
        <taxon>Ricciaceae</taxon>
        <taxon>Riccia</taxon>
    </lineage>
</organism>
<reference evidence="3 4" key="1">
    <citation type="submission" date="2024-09" db="EMBL/GenBank/DDBJ databases">
        <title>Chromosome-scale assembly of Riccia sorocarpa.</title>
        <authorList>
            <person name="Paukszto L."/>
        </authorList>
    </citation>
    <scope>NUCLEOTIDE SEQUENCE [LARGE SCALE GENOMIC DNA]</scope>
    <source>
        <strain evidence="3">LP-2024</strain>
        <tissue evidence="3">Aerial parts of the thallus</tissue>
    </source>
</reference>
<dbReference type="AlphaFoldDB" id="A0ABD3G8Q0"/>
<evidence type="ECO:0000313" key="4">
    <source>
        <dbReference type="Proteomes" id="UP001633002"/>
    </source>
</evidence>
<gene>
    <name evidence="3" type="ORF">R1sor_024945</name>
</gene>
<sequence length="495" mass="56940">MIKIIYGEELPVYPKERLRRCAGSEKNLNFAEWKRYEERVDYYALEPTFIDVEWLTKQQFGHRSVAVLVLTRIQAYQTTYLLFACVESCCNESTATSVWLERAPARRDYSALPNRLTLQTRISNRLYHKIHVSVQPSSIQMRSATAVSGSPQNVREFKRAARKVKPKQADAPPLKKIARTPAKPARKKTEAKLLQVSITVGIVGEDISQATFADMKRFVDSRATVGLIALERGDATLQLHIQGVLALLSTSTKAIKEDILKAIGWKNDCPLGGTICVKALTNKGVHTLVGMVGYCTKDEQELHYEMYSVNVTAQQMEEGKRRYLIFGACNYKNRVELTPYNLLSRAMQYRRYRAKNPLSITFRGYLRQMMLTGQYYPGLRWLLSPKMSYERAESMWRLATAPESTTLRDIDHTFYGLQPTERYHTFNFNESMLAHVQEQAQTREAEDIERQLQELEERIRGTKVSDDPDENDNDDPEPDEHETAEWQDLGDYVPR</sequence>
<evidence type="ECO:0000259" key="2">
    <source>
        <dbReference type="Pfam" id="PF21859"/>
    </source>
</evidence>
<feature type="domain" description="Replitron HUH endonuclease" evidence="2">
    <location>
        <begin position="198"/>
        <end position="323"/>
    </location>
</feature>
<accession>A0ABD3G8Q0</accession>
<protein>
    <recommendedName>
        <fullName evidence="2">Replitron HUH endonuclease domain-containing protein</fullName>
    </recommendedName>
</protein>
<dbReference type="InterPro" id="IPR054424">
    <property type="entry name" value="Replitron_HUH"/>
</dbReference>